<dbReference type="GO" id="GO:0046872">
    <property type="term" value="F:metal ion binding"/>
    <property type="evidence" value="ECO:0007669"/>
    <property type="project" value="UniProtKB-KW"/>
</dbReference>
<keyword evidence="9" id="KW-0408">Iron</keyword>
<keyword evidence="8" id="KW-0560">Oxidoreductase</keyword>
<dbReference type="InterPro" id="IPR036119">
    <property type="entry name" value="NOS_N_sf"/>
</dbReference>
<evidence type="ECO:0000313" key="11">
    <source>
        <dbReference type="EMBL" id="GAQ90484.1"/>
    </source>
</evidence>
<dbReference type="InterPro" id="IPR044943">
    <property type="entry name" value="NOS_dom_1"/>
</dbReference>
<keyword evidence="7" id="KW-0112">Calmodulin-binding</keyword>
<dbReference type="GO" id="GO:0006809">
    <property type="term" value="P:nitric oxide biosynthetic process"/>
    <property type="evidence" value="ECO:0007669"/>
    <property type="project" value="InterPro"/>
</dbReference>
<keyword evidence="5" id="KW-0285">Flavoprotein</keyword>
<comment type="cofactor">
    <cofactor evidence="1">
        <name>FMN</name>
        <dbReference type="ChEBI" id="CHEBI:58210"/>
    </cofactor>
</comment>
<evidence type="ECO:0000256" key="2">
    <source>
        <dbReference type="ARBA" id="ARBA00006267"/>
    </source>
</evidence>
<name>A0A1Y1II61_KLENI</name>
<evidence type="ECO:0000256" key="8">
    <source>
        <dbReference type="ARBA" id="ARBA00023002"/>
    </source>
</evidence>
<feature type="domain" description="Nitric oxide synthase (NOS)" evidence="10">
    <location>
        <begin position="47"/>
        <end position="123"/>
    </location>
</feature>
<keyword evidence="12" id="KW-1185">Reference proteome</keyword>
<evidence type="ECO:0000313" key="12">
    <source>
        <dbReference type="Proteomes" id="UP000054558"/>
    </source>
</evidence>
<organism evidence="11 12">
    <name type="scientific">Klebsormidium nitens</name>
    <name type="common">Green alga</name>
    <name type="synonym">Ulothrix nitens</name>
    <dbReference type="NCBI Taxonomy" id="105231"/>
    <lineage>
        <taxon>Eukaryota</taxon>
        <taxon>Viridiplantae</taxon>
        <taxon>Streptophyta</taxon>
        <taxon>Klebsormidiophyceae</taxon>
        <taxon>Klebsormidiales</taxon>
        <taxon>Klebsormidiaceae</taxon>
        <taxon>Klebsormidium</taxon>
    </lineage>
</organism>
<evidence type="ECO:0000256" key="7">
    <source>
        <dbReference type="ARBA" id="ARBA00022860"/>
    </source>
</evidence>
<gene>
    <name evidence="11" type="ORF">KFL_006460010</name>
</gene>
<dbReference type="Pfam" id="PF02898">
    <property type="entry name" value="NO_synthase"/>
    <property type="match status" value="1"/>
</dbReference>
<evidence type="ECO:0000256" key="9">
    <source>
        <dbReference type="ARBA" id="ARBA00023004"/>
    </source>
</evidence>
<evidence type="ECO:0000256" key="6">
    <source>
        <dbReference type="ARBA" id="ARBA00022723"/>
    </source>
</evidence>
<keyword evidence="4" id="KW-0349">Heme</keyword>
<dbReference type="OrthoDB" id="1688044at2759"/>
<evidence type="ECO:0000259" key="10">
    <source>
        <dbReference type="Pfam" id="PF02898"/>
    </source>
</evidence>
<dbReference type="PANTHER" id="PTHR43410">
    <property type="entry name" value="NITRIC OXIDE SYNTHASE OXYGENASE"/>
    <property type="match status" value="1"/>
</dbReference>
<dbReference type="SMR" id="A0A1Y1II61"/>
<dbReference type="Gene3D" id="3.90.340.10">
    <property type="entry name" value="Nitric Oxide Synthase, Chain A, domain 1"/>
    <property type="match status" value="1"/>
</dbReference>
<dbReference type="SUPFAM" id="SSF56512">
    <property type="entry name" value="Nitric oxide (NO) synthase oxygenase domain"/>
    <property type="match status" value="1"/>
</dbReference>
<dbReference type="EMBL" id="DF237595">
    <property type="protein sequence ID" value="GAQ90484.1"/>
    <property type="molecule type" value="Genomic_DNA"/>
</dbReference>
<sequence>MEQHHNHANGGAQFANVSKCPFAHGSVGVFPYPGYVHGKNPTISVEYQDLFHKEFHSSPEVKAARIKEILESIEATGTYSHTFDELQHGARVSWRNAPKCSNRKFWDTIQLRDKRHVTTAEACTRPAWRCLNWLATLVLLSFSSQCSLLSIR</sequence>
<dbReference type="GO" id="GO:0004517">
    <property type="term" value="F:nitric-oxide synthase activity"/>
    <property type="evidence" value="ECO:0007669"/>
    <property type="project" value="UniProtKB-EC"/>
</dbReference>
<dbReference type="InterPro" id="IPR004030">
    <property type="entry name" value="NOS_N"/>
</dbReference>
<dbReference type="PANTHER" id="PTHR43410:SF1">
    <property type="entry name" value="NITRIC OXIDE SYNTHASE"/>
    <property type="match status" value="1"/>
</dbReference>
<accession>A0A1Y1II61</accession>
<reference evidence="11 12" key="1">
    <citation type="journal article" date="2014" name="Nat. Commun.">
        <title>Klebsormidium flaccidum genome reveals primary factors for plant terrestrial adaptation.</title>
        <authorList>
            <person name="Hori K."/>
            <person name="Maruyama F."/>
            <person name="Fujisawa T."/>
            <person name="Togashi T."/>
            <person name="Yamamoto N."/>
            <person name="Seo M."/>
            <person name="Sato S."/>
            <person name="Yamada T."/>
            <person name="Mori H."/>
            <person name="Tajima N."/>
            <person name="Moriyama T."/>
            <person name="Ikeuchi M."/>
            <person name="Watanabe M."/>
            <person name="Wada H."/>
            <person name="Kobayashi K."/>
            <person name="Saito M."/>
            <person name="Masuda T."/>
            <person name="Sasaki-Sekimoto Y."/>
            <person name="Mashiguchi K."/>
            <person name="Awai K."/>
            <person name="Shimojima M."/>
            <person name="Masuda S."/>
            <person name="Iwai M."/>
            <person name="Nobusawa T."/>
            <person name="Narise T."/>
            <person name="Kondo S."/>
            <person name="Saito H."/>
            <person name="Sato R."/>
            <person name="Murakawa M."/>
            <person name="Ihara Y."/>
            <person name="Oshima-Yamada Y."/>
            <person name="Ohtaka K."/>
            <person name="Satoh M."/>
            <person name="Sonobe K."/>
            <person name="Ishii M."/>
            <person name="Ohtani R."/>
            <person name="Kanamori-Sato M."/>
            <person name="Honoki R."/>
            <person name="Miyazaki D."/>
            <person name="Mochizuki H."/>
            <person name="Umetsu J."/>
            <person name="Higashi K."/>
            <person name="Shibata D."/>
            <person name="Kamiya Y."/>
            <person name="Sato N."/>
            <person name="Nakamura Y."/>
            <person name="Tabata S."/>
            <person name="Ida S."/>
            <person name="Kurokawa K."/>
            <person name="Ohta H."/>
        </authorList>
    </citation>
    <scope>NUCLEOTIDE SEQUENCE [LARGE SCALE GENOMIC DNA]</scope>
    <source>
        <strain evidence="11 12">NIES-2285</strain>
    </source>
</reference>
<dbReference type="GO" id="GO:0005516">
    <property type="term" value="F:calmodulin binding"/>
    <property type="evidence" value="ECO:0007669"/>
    <property type="project" value="UniProtKB-KW"/>
</dbReference>
<evidence type="ECO:0000256" key="4">
    <source>
        <dbReference type="ARBA" id="ARBA00022617"/>
    </source>
</evidence>
<protein>
    <recommendedName>
        <fullName evidence="3">nitric-oxide synthase (NADPH)</fullName>
        <ecNumber evidence="3">1.14.13.39</ecNumber>
    </recommendedName>
</protein>
<evidence type="ECO:0000256" key="1">
    <source>
        <dbReference type="ARBA" id="ARBA00001917"/>
    </source>
</evidence>
<dbReference type="STRING" id="105231.A0A1Y1II61"/>
<keyword evidence="6" id="KW-0479">Metal-binding</keyword>
<dbReference type="EC" id="1.14.13.39" evidence="3"/>
<comment type="similarity">
    <text evidence="2">Belongs to the NOS family.</text>
</comment>
<proteinExistence type="inferred from homology"/>
<dbReference type="AlphaFoldDB" id="A0A1Y1II61"/>
<evidence type="ECO:0000256" key="3">
    <source>
        <dbReference type="ARBA" id="ARBA00012989"/>
    </source>
</evidence>
<keyword evidence="5" id="KW-0288">FMN</keyword>
<dbReference type="Proteomes" id="UP000054558">
    <property type="component" value="Unassembled WGS sequence"/>
</dbReference>
<evidence type="ECO:0000256" key="5">
    <source>
        <dbReference type="ARBA" id="ARBA00022643"/>
    </source>
</evidence>
<dbReference type="InterPro" id="IPR050607">
    <property type="entry name" value="NOS"/>
</dbReference>